<name>A0AAN8RSW2_9PEZI</name>
<comment type="caution">
    <text evidence="1">The sequence shown here is derived from an EMBL/GenBank/DDBJ whole genome shotgun (WGS) entry which is preliminary data.</text>
</comment>
<sequence length="306" mass="34382">MAMTHTTTFTESIRKNITAFDYEPNGTWSFHDYTGDGIADLIYIKTKDTGTGCVEIHVATSESNYEEYAIQIPTVFEIENEPPENGTFLMGHFSGDRRPDLIFIKTRNTGTHCVEVHVASAASEYQEYYLQTPTVFTETGANLGTWTMADFNGDGVLDLIYIRTRSIMTGCPIVWVASGASEFQKKIYDRQMGVQAPNTGHWTFTRNPSTNKLDFVWVNTGFTASGKVEAFVLPGENGYQRWSTAFQTTFDTSYYNAPISSVFVAKYSEDSPFCLVRVRWGDTTYMTTELEVLKVWGYGSQSTGLM</sequence>
<dbReference type="SUPFAM" id="SSF69318">
    <property type="entry name" value="Integrin alpha N-terminal domain"/>
    <property type="match status" value="1"/>
</dbReference>
<dbReference type="EMBL" id="JAVHJM010000010">
    <property type="protein sequence ID" value="KAK6504204.1"/>
    <property type="molecule type" value="Genomic_DNA"/>
</dbReference>
<evidence type="ECO:0000313" key="2">
    <source>
        <dbReference type="Proteomes" id="UP001307849"/>
    </source>
</evidence>
<dbReference type="AlphaFoldDB" id="A0AAN8RSW2"/>
<evidence type="ECO:0000313" key="1">
    <source>
        <dbReference type="EMBL" id="KAK6504204.1"/>
    </source>
</evidence>
<reference evidence="1 2" key="1">
    <citation type="submission" date="2019-10" db="EMBL/GenBank/DDBJ databases">
        <authorList>
            <person name="Palmer J.M."/>
        </authorList>
    </citation>
    <scope>NUCLEOTIDE SEQUENCE [LARGE SCALE GENOMIC DNA]</scope>
    <source>
        <strain evidence="1 2">TWF506</strain>
    </source>
</reference>
<proteinExistence type="predicted"/>
<protein>
    <submittedName>
        <fullName evidence="1">Uncharacterized protein</fullName>
    </submittedName>
</protein>
<keyword evidence="2" id="KW-1185">Reference proteome</keyword>
<accession>A0AAN8RSW2</accession>
<organism evidence="1 2">
    <name type="scientific">Arthrobotrys conoides</name>
    <dbReference type="NCBI Taxonomy" id="74498"/>
    <lineage>
        <taxon>Eukaryota</taxon>
        <taxon>Fungi</taxon>
        <taxon>Dikarya</taxon>
        <taxon>Ascomycota</taxon>
        <taxon>Pezizomycotina</taxon>
        <taxon>Orbiliomycetes</taxon>
        <taxon>Orbiliales</taxon>
        <taxon>Orbiliaceae</taxon>
        <taxon>Arthrobotrys</taxon>
    </lineage>
</organism>
<gene>
    <name evidence="1" type="ORF">TWF506_002409</name>
</gene>
<dbReference type="Proteomes" id="UP001307849">
    <property type="component" value="Unassembled WGS sequence"/>
</dbReference>
<dbReference type="InterPro" id="IPR028994">
    <property type="entry name" value="Integrin_alpha_N"/>
</dbReference>